<evidence type="ECO:0000313" key="2">
    <source>
        <dbReference type="EMBL" id="GFF48078.1"/>
    </source>
</evidence>
<comment type="caution">
    <text evidence="2">The sequence shown here is derived from an EMBL/GenBank/DDBJ whole genome shotgun (WGS) entry which is preliminary data.</text>
</comment>
<dbReference type="Pfam" id="PF06100">
    <property type="entry name" value="MCRA"/>
    <property type="match status" value="1"/>
</dbReference>
<feature type="region of interest" description="Disordered" evidence="1">
    <location>
        <begin position="21"/>
        <end position="43"/>
    </location>
</feature>
<dbReference type="PANTHER" id="PTHR37417">
    <property type="entry name" value="67 KDA MYOSIN-CROSS-REACTIVE ANTIGEN FAMILY PROTEIN (AFU_ORTHOLOGUE AFUA_5G09970)"/>
    <property type="match status" value="1"/>
</dbReference>
<gene>
    <name evidence="2" type="ORF">IFM46972_08459</name>
</gene>
<name>A0A8H3PC45_9EURO</name>
<sequence>MGEEGSVELRTDDLVFINIGSLTENSDPGDHHNPAQLNEGPASKICKRDPFSGKVVTGGIVTVADSSWLMSWTINRQPHFKNQPRDQIGVRVYALPVDVPGDYVKRPMQYCTGEEITLEWLYHLGVPTNDSPALAAAAARCVPVMMPYVTAFFMPRHGGDRLPVVPEGAVNFT</sequence>
<dbReference type="EMBL" id="BLKC01000072">
    <property type="protein sequence ID" value="GFF48078.1"/>
    <property type="molecule type" value="Genomic_DNA"/>
</dbReference>
<evidence type="ECO:0000313" key="3">
    <source>
        <dbReference type="Proteomes" id="UP000465221"/>
    </source>
</evidence>
<dbReference type="GO" id="GO:0071949">
    <property type="term" value="F:FAD binding"/>
    <property type="evidence" value="ECO:0007669"/>
    <property type="project" value="InterPro"/>
</dbReference>
<protein>
    <submittedName>
        <fullName evidence="2">Uncharacterized protein</fullName>
    </submittedName>
</protein>
<reference evidence="2 3" key="1">
    <citation type="submission" date="2020-01" db="EMBL/GenBank/DDBJ databases">
        <title>Draft genome sequence of Aspergillus udagawae IFM 46972.</title>
        <authorList>
            <person name="Takahashi H."/>
            <person name="Yaguchi T."/>
        </authorList>
    </citation>
    <scope>NUCLEOTIDE SEQUENCE [LARGE SCALE GENOMIC DNA]</scope>
    <source>
        <strain evidence="2 3">IFM 46972</strain>
    </source>
</reference>
<accession>A0A8H3PC45</accession>
<organism evidence="2 3">
    <name type="scientific">Aspergillus udagawae</name>
    <dbReference type="NCBI Taxonomy" id="91492"/>
    <lineage>
        <taxon>Eukaryota</taxon>
        <taxon>Fungi</taxon>
        <taxon>Dikarya</taxon>
        <taxon>Ascomycota</taxon>
        <taxon>Pezizomycotina</taxon>
        <taxon>Eurotiomycetes</taxon>
        <taxon>Eurotiomycetidae</taxon>
        <taxon>Eurotiales</taxon>
        <taxon>Aspergillaceae</taxon>
        <taxon>Aspergillus</taxon>
        <taxon>Aspergillus subgen. Fumigati</taxon>
    </lineage>
</organism>
<dbReference type="Proteomes" id="UP000465221">
    <property type="component" value="Unassembled WGS sequence"/>
</dbReference>
<dbReference type="AlphaFoldDB" id="A0A8H3PC45"/>
<evidence type="ECO:0000256" key="1">
    <source>
        <dbReference type="SAM" id="MobiDB-lite"/>
    </source>
</evidence>
<dbReference type="GO" id="GO:0050151">
    <property type="term" value="F:oleate hydratase activity"/>
    <property type="evidence" value="ECO:0007669"/>
    <property type="project" value="InterPro"/>
</dbReference>
<proteinExistence type="predicted"/>
<dbReference type="PANTHER" id="PTHR37417:SF3">
    <property type="entry name" value="MYOSIN-CROSSREACTIVE PROTEIN"/>
    <property type="match status" value="1"/>
</dbReference>
<dbReference type="Gene3D" id="3.30.9.80">
    <property type="match status" value="1"/>
</dbReference>
<dbReference type="GO" id="GO:0006631">
    <property type="term" value="P:fatty acid metabolic process"/>
    <property type="evidence" value="ECO:0007669"/>
    <property type="project" value="InterPro"/>
</dbReference>
<dbReference type="InterPro" id="IPR010354">
    <property type="entry name" value="Oleate_hydratase"/>
</dbReference>